<dbReference type="InterPro" id="IPR052798">
    <property type="entry name" value="Giardia_VSA"/>
</dbReference>
<evidence type="ECO:0000313" key="2">
    <source>
        <dbReference type="Proteomes" id="UP000315496"/>
    </source>
</evidence>
<dbReference type="PANTHER" id="PTHR23275:SF100">
    <property type="entry name" value="EGF-LIKE DOMAIN-CONTAINING PROTEIN"/>
    <property type="match status" value="1"/>
</dbReference>
<gene>
    <name evidence="1" type="ORF">GMRT_24937</name>
</gene>
<dbReference type="InterPro" id="IPR005127">
    <property type="entry name" value="Giardia_VSP"/>
</dbReference>
<keyword evidence="2" id="KW-1185">Reference proteome</keyword>
<dbReference type="VEuPathDB" id="GiardiaDB:GMRT_24937"/>
<dbReference type="Proteomes" id="UP000315496">
    <property type="component" value="Chromosome 5"/>
</dbReference>
<protein>
    <submittedName>
        <fullName evidence="1">High cysteine protein</fullName>
    </submittedName>
</protein>
<evidence type="ECO:0000313" key="1">
    <source>
        <dbReference type="EMBL" id="TNJ26639.1"/>
    </source>
</evidence>
<sequence length="257" mass="26768">MIDRSSGRAVPEIDVLEGSMEVKARDAGACADGSTFTIPGVEGTFCKKCSETGEAPINGKCGTPVADTDHCTSDSKGACTDCKATSSGGDLTSSTYFLFNGGCYDQTKEPGSKLCGATPTDGVCGTAASGTFIKDNNLYLCSDATNGGKENCGTCTYALNAFTCSECIEGHHSSSSSPISCTKCALLNCVSYPDSKDVCTTCLNGFQELWMRSGWLVGARRPQRAPRGELWASRPRGRSLVVVGCPECQMGASVEGL</sequence>
<reference evidence="1 2" key="1">
    <citation type="submission" date="2019-05" db="EMBL/GenBank/DDBJ databases">
        <title>The compact genome of Giardia muris reveals important steps in the evolution of intestinal protozoan parasites.</title>
        <authorList>
            <person name="Xu F."/>
            <person name="Jimenez-Gonzalez A."/>
            <person name="Einarsson E."/>
            <person name="Astvaldsson A."/>
            <person name="Peirasmaki D."/>
            <person name="Eckmann L."/>
            <person name="Andersson J.O."/>
            <person name="Svard S.G."/>
            <person name="Jerlstrom-Hultqvist J."/>
        </authorList>
    </citation>
    <scope>NUCLEOTIDE SEQUENCE [LARGE SCALE GENOMIC DNA]</scope>
    <source>
        <strain evidence="1 2">Roberts-Thomson</strain>
    </source>
</reference>
<dbReference type="OrthoDB" id="300641at2759"/>
<dbReference type="Pfam" id="PF03302">
    <property type="entry name" value="VSP"/>
    <property type="match status" value="1"/>
</dbReference>
<dbReference type="AlphaFoldDB" id="A0A4Z1T238"/>
<dbReference type="PANTHER" id="PTHR23275">
    <property type="entry name" value="CABRIOLET.-RELATED"/>
    <property type="match status" value="1"/>
</dbReference>
<name>A0A4Z1T238_GIAMU</name>
<dbReference type="EMBL" id="VDLU01000005">
    <property type="protein sequence ID" value="TNJ26639.1"/>
    <property type="molecule type" value="Genomic_DNA"/>
</dbReference>
<proteinExistence type="predicted"/>
<comment type="caution">
    <text evidence="1">The sequence shown here is derived from an EMBL/GenBank/DDBJ whole genome shotgun (WGS) entry which is preliminary data.</text>
</comment>
<accession>A0A4Z1T238</accession>
<organism evidence="1 2">
    <name type="scientific">Giardia muris</name>
    <dbReference type="NCBI Taxonomy" id="5742"/>
    <lineage>
        <taxon>Eukaryota</taxon>
        <taxon>Metamonada</taxon>
        <taxon>Diplomonadida</taxon>
        <taxon>Hexamitidae</taxon>
        <taxon>Giardiinae</taxon>
        <taxon>Giardia</taxon>
    </lineage>
</organism>